<dbReference type="GO" id="GO:0046578">
    <property type="term" value="P:regulation of Ras protein signal transduction"/>
    <property type="evidence" value="ECO:0007669"/>
    <property type="project" value="TreeGrafter"/>
</dbReference>
<dbReference type="Proteomes" id="UP000824998">
    <property type="component" value="Unassembled WGS sequence"/>
</dbReference>
<dbReference type="InterPro" id="IPR008914">
    <property type="entry name" value="PEBP"/>
</dbReference>
<dbReference type="CDD" id="cd00866">
    <property type="entry name" value="PEBP_euk"/>
    <property type="match status" value="1"/>
</dbReference>
<organism evidence="3 4">
    <name type="scientific">Amylocarpus encephaloides</name>
    <dbReference type="NCBI Taxonomy" id="45428"/>
    <lineage>
        <taxon>Eukaryota</taxon>
        <taxon>Fungi</taxon>
        <taxon>Dikarya</taxon>
        <taxon>Ascomycota</taxon>
        <taxon>Pezizomycotina</taxon>
        <taxon>Leotiomycetes</taxon>
        <taxon>Helotiales</taxon>
        <taxon>Helotiales incertae sedis</taxon>
        <taxon>Amylocarpus</taxon>
    </lineage>
</organism>
<dbReference type="GO" id="GO:0030162">
    <property type="term" value="P:regulation of proteolysis"/>
    <property type="evidence" value="ECO:0007669"/>
    <property type="project" value="TreeGrafter"/>
</dbReference>
<dbReference type="Gene3D" id="3.90.280.10">
    <property type="entry name" value="PEBP-like"/>
    <property type="match status" value="1"/>
</dbReference>
<evidence type="ECO:0000256" key="1">
    <source>
        <dbReference type="SAM" id="MobiDB-lite"/>
    </source>
</evidence>
<sequence length="268" mass="26872">MLSSYIFTLALAGTSFAATPKAFEPASNGDLMVAFGSKLATNGVNIPRAQTAQAPTIGTSQRLFGTYAVIMTDPDIPGAPTDSKTGQFLHWIQPDLESAASSTTVAGETMFELKSTTNATAFATYVQPSPPNRALTTHRYIELLVNTTGNSATAMTLMRAGMSRQNFSALNVVNQAGVQVLFANYFNVTNEAALAGGSNVTGETATGTGTGRGGASATGTEGGDSGSASGTGRGGGNAAITGAAVPVGIGNSAMMAGIGALGVAMALL</sequence>
<dbReference type="OrthoDB" id="2506647at2759"/>
<accession>A0A9P7YE19</accession>
<dbReference type="GO" id="GO:0030414">
    <property type="term" value="F:peptidase inhibitor activity"/>
    <property type="evidence" value="ECO:0007669"/>
    <property type="project" value="TreeGrafter"/>
</dbReference>
<dbReference type="GO" id="GO:0005543">
    <property type="term" value="F:phospholipid binding"/>
    <property type="evidence" value="ECO:0007669"/>
    <property type="project" value="TreeGrafter"/>
</dbReference>
<keyword evidence="2" id="KW-0732">Signal</keyword>
<protein>
    <submittedName>
        <fullName evidence="3">Phosphatidylethanolamine-binding protein</fullName>
    </submittedName>
</protein>
<keyword evidence="4" id="KW-1185">Reference proteome</keyword>
<feature type="signal peptide" evidence="2">
    <location>
        <begin position="1"/>
        <end position="17"/>
    </location>
</feature>
<dbReference type="PANTHER" id="PTHR11362:SF148">
    <property type="entry name" value="CARBOXYPEPTIDASE Y INHIBITOR"/>
    <property type="match status" value="1"/>
</dbReference>
<feature type="region of interest" description="Disordered" evidence="1">
    <location>
        <begin position="197"/>
        <end position="233"/>
    </location>
</feature>
<dbReference type="Pfam" id="PF01161">
    <property type="entry name" value="PBP"/>
    <property type="match status" value="1"/>
</dbReference>
<dbReference type="EMBL" id="MU251611">
    <property type="protein sequence ID" value="KAG9231303.1"/>
    <property type="molecule type" value="Genomic_DNA"/>
</dbReference>
<name>A0A9P7YE19_9HELO</name>
<reference evidence="3" key="1">
    <citation type="journal article" date="2021" name="IMA Fungus">
        <title>Genomic characterization of three marine fungi, including Emericellopsis atlantica sp. nov. with signatures of a generalist lifestyle and marine biomass degradation.</title>
        <authorList>
            <person name="Hagestad O.C."/>
            <person name="Hou L."/>
            <person name="Andersen J.H."/>
            <person name="Hansen E.H."/>
            <person name="Altermark B."/>
            <person name="Li C."/>
            <person name="Kuhnert E."/>
            <person name="Cox R.J."/>
            <person name="Crous P.W."/>
            <person name="Spatafora J.W."/>
            <person name="Lail K."/>
            <person name="Amirebrahimi M."/>
            <person name="Lipzen A."/>
            <person name="Pangilinan J."/>
            <person name="Andreopoulos W."/>
            <person name="Hayes R.D."/>
            <person name="Ng V."/>
            <person name="Grigoriev I.V."/>
            <person name="Jackson S.A."/>
            <person name="Sutton T.D.S."/>
            <person name="Dobson A.D.W."/>
            <person name="Rama T."/>
        </authorList>
    </citation>
    <scope>NUCLEOTIDE SEQUENCE</scope>
    <source>
        <strain evidence="3">TRa018bII</strain>
    </source>
</reference>
<comment type="caution">
    <text evidence="3">The sequence shown here is derived from an EMBL/GenBank/DDBJ whole genome shotgun (WGS) entry which is preliminary data.</text>
</comment>
<dbReference type="InterPro" id="IPR036610">
    <property type="entry name" value="PEBP-like_sf"/>
</dbReference>
<dbReference type="PANTHER" id="PTHR11362">
    <property type="entry name" value="PHOSPHATIDYLETHANOLAMINE-BINDING PROTEIN"/>
    <property type="match status" value="1"/>
</dbReference>
<dbReference type="SUPFAM" id="SSF49777">
    <property type="entry name" value="PEBP-like"/>
    <property type="match status" value="1"/>
</dbReference>
<gene>
    <name evidence="3" type="ORF">BJ875DRAFT_407208</name>
</gene>
<feature type="chain" id="PRO_5040286262" evidence="2">
    <location>
        <begin position="18"/>
        <end position="268"/>
    </location>
</feature>
<proteinExistence type="predicted"/>
<evidence type="ECO:0000313" key="4">
    <source>
        <dbReference type="Proteomes" id="UP000824998"/>
    </source>
</evidence>
<dbReference type="InterPro" id="IPR035810">
    <property type="entry name" value="PEBP_euk"/>
</dbReference>
<evidence type="ECO:0000313" key="3">
    <source>
        <dbReference type="EMBL" id="KAG9231303.1"/>
    </source>
</evidence>
<evidence type="ECO:0000256" key="2">
    <source>
        <dbReference type="SAM" id="SignalP"/>
    </source>
</evidence>
<dbReference type="AlphaFoldDB" id="A0A9P7YE19"/>
<feature type="compositionally biased region" description="Gly residues" evidence="1">
    <location>
        <begin position="208"/>
        <end position="233"/>
    </location>
</feature>